<name>A0A7C4Y8Z0_UNCW3</name>
<dbReference type="GO" id="GO:0004803">
    <property type="term" value="F:transposase activity"/>
    <property type="evidence" value="ECO:0007669"/>
    <property type="project" value="InterPro"/>
</dbReference>
<comment type="caution">
    <text evidence="2">The sequence shown here is derived from an EMBL/GenBank/DDBJ whole genome shotgun (WGS) entry which is preliminary data.</text>
</comment>
<evidence type="ECO:0000313" key="2">
    <source>
        <dbReference type="EMBL" id="HGW91084.1"/>
    </source>
</evidence>
<gene>
    <name evidence="2" type="ORF">ENV67_00900</name>
</gene>
<feature type="domain" description="Transposase IS200-like" evidence="1">
    <location>
        <begin position="9"/>
        <end position="123"/>
    </location>
</feature>
<proteinExistence type="predicted"/>
<evidence type="ECO:0000259" key="1">
    <source>
        <dbReference type="SMART" id="SM01321"/>
    </source>
</evidence>
<dbReference type="PANTHER" id="PTHR34322:SF2">
    <property type="entry name" value="TRANSPOSASE IS200-LIKE DOMAIN-CONTAINING PROTEIN"/>
    <property type="match status" value="1"/>
</dbReference>
<organism evidence="2">
    <name type="scientific">candidate division WOR-3 bacterium</name>
    <dbReference type="NCBI Taxonomy" id="2052148"/>
    <lineage>
        <taxon>Bacteria</taxon>
        <taxon>Bacteria division WOR-3</taxon>
    </lineage>
</organism>
<reference evidence="2" key="1">
    <citation type="journal article" date="2020" name="mSystems">
        <title>Genome- and Community-Level Interaction Insights into Carbon Utilization and Element Cycling Functions of Hydrothermarchaeota in Hydrothermal Sediment.</title>
        <authorList>
            <person name="Zhou Z."/>
            <person name="Liu Y."/>
            <person name="Xu W."/>
            <person name="Pan J."/>
            <person name="Luo Z.H."/>
            <person name="Li M."/>
        </authorList>
    </citation>
    <scope>NUCLEOTIDE SEQUENCE [LARGE SCALE GENOMIC DNA]</scope>
    <source>
        <strain evidence="2">SpSt-780</strain>
    </source>
</reference>
<dbReference type="GO" id="GO:0003677">
    <property type="term" value="F:DNA binding"/>
    <property type="evidence" value="ECO:0007669"/>
    <property type="project" value="InterPro"/>
</dbReference>
<dbReference type="Gene3D" id="3.30.70.1290">
    <property type="entry name" value="Transposase IS200-like"/>
    <property type="match status" value="1"/>
</dbReference>
<dbReference type="Pfam" id="PF01797">
    <property type="entry name" value="Y1_Tnp"/>
    <property type="match status" value="1"/>
</dbReference>
<dbReference type="InterPro" id="IPR002686">
    <property type="entry name" value="Transposase_17"/>
</dbReference>
<sequence length="300" mass="35960">MARSIRVDFPGAVHHIIAKGNNGRTIFLKDADNMRFLETLYELSQKYPFDIYAYCLMGNHFHLLIETKDEPLYLFMQRLLTNYVQWFNRKYNIKGHLLGDRYKGILVDKDNYFLTVLRYIHLNPVNANIVSKPEEYKWSSYNEYIGEKWIVNKEKVFEYFNSLDEFIEFSTTEIYYEPEIKKAKNILYYGNEEFINKILSISKMDERKEIRKGKITLDDINSFLKEKYGKGILETEKNRKDFVKNIAVLLMRDRLHFKWKEIGEILNMTPQGAKKIYDETGGKKENLEVFDNWYNSRFNE</sequence>
<dbReference type="EMBL" id="DTHG01000010">
    <property type="protein sequence ID" value="HGW91084.1"/>
    <property type="molecule type" value="Genomic_DNA"/>
</dbReference>
<protein>
    <submittedName>
        <fullName evidence="2">Transposase</fullName>
    </submittedName>
</protein>
<dbReference type="SUPFAM" id="SSF143422">
    <property type="entry name" value="Transposase IS200-like"/>
    <property type="match status" value="1"/>
</dbReference>
<dbReference type="PANTHER" id="PTHR34322">
    <property type="entry name" value="TRANSPOSASE, Y1_TNP DOMAIN-CONTAINING"/>
    <property type="match status" value="1"/>
</dbReference>
<dbReference type="AlphaFoldDB" id="A0A7C4Y8Z0"/>
<accession>A0A7C4Y8Z0</accession>
<dbReference type="SMART" id="SM01321">
    <property type="entry name" value="Y1_Tnp"/>
    <property type="match status" value="1"/>
</dbReference>
<dbReference type="InterPro" id="IPR036515">
    <property type="entry name" value="Transposase_17_sf"/>
</dbReference>
<dbReference type="GO" id="GO:0006313">
    <property type="term" value="P:DNA transposition"/>
    <property type="evidence" value="ECO:0007669"/>
    <property type="project" value="InterPro"/>
</dbReference>